<evidence type="ECO:0000313" key="4">
    <source>
        <dbReference type="Proteomes" id="UP000835052"/>
    </source>
</evidence>
<dbReference type="Proteomes" id="UP000835052">
    <property type="component" value="Unassembled WGS sequence"/>
</dbReference>
<feature type="transmembrane region" description="Helical" evidence="1">
    <location>
        <begin position="154"/>
        <end position="172"/>
    </location>
</feature>
<feature type="transmembrane region" description="Helical" evidence="1">
    <location>
        <begin position="6"/>
        <end position="24"/>
    </location>
</feature>
<feature type="domain" description="7TM GPCR serpentine receptor class x (Srx)" evidence="2">
    <location>
        <begin position="4"/>
        <end position="260"/>
    </location>
</feature>
<sequence>MEWSCFGLVVNIYVFTSLVRRIHLNSSFHTFCLSKSISNSAVCLIFLIWTVPCSATNSYYLPHFGNVLFGQLAGWGCYIIGPLTQLCMAANRLFVTMFPLRSMSKKKIDPTKGCLAVCWTIGVVFTAIGLPIEGCAYIYDAEIIAWRPENTDCALFLADFILYTVMFIAVLSNSCNFTTFLKIAHEVALGLGANENAIRRKKRLRMFAQSVVQDCVHLIDMLNCSIIYKLNNAAWFQFVCLSLSFLFIHAIDGFIMLLFNYEIQPSWLRKNRDKVVLVNQRSTAISTQ</sequence>
<name>A0A8S1HQ74_9PELO</name>
<dbReference type="SUPFAM" id="SSF81321">
    <property type="entry name" value="Family A G protein-coupled receptor-like"/>
    <property type="match status" value="1"/>
</dbReference>
<reference evidence="3" key="1">
    <citation type="submission" date="2020-10" db="EMBL/GenBank/DDBJ databases">
        <authorList>
            <person name="Kikuchi T."/>
        </authorList>
    </citation>
    <scope>NUCLEOTIDE SEQUENCE</scope>
    <source>
        <strain evidence="3">NKZ352</strain>
    </source>
</reference>
<dbReference type="EMBL" id="CAJGYM010000072">
    <property type="protein sequence ID" value="CAD6196416.1"/>
    <property type="molecule type" value="Genomic_DNA"/>
</dbReference>
<dbReference type="InterPro" id="IPR019430">
    <property type="entry name" value="7TM_GPCR_serpentine_rcpt_Srx"/>
</dbReference>
<dbReference type="Pfam" id="PF10328">
    <property type="entry name" value="7TM_GPCR_Srx"/>
    <property type="match status" value="1"/>
</dbReference>
<dbReference type="CDD" id="cd00637">
    <property type="entry name" value="7tm_classA_rhodopsin-like"/>
    <property type="match status" value="1"/>
</dbReference>
<keyword evidence="1" id="KW-0812">Transmembrane</keyword>
<organism evidence="3 4">
    <name type="scientific">Caenorhabditis auriculariae</name>
    <dbReference type="NCBI Taxonomy" id="2777116"/>
    <lineage>
        <taxon>Eukaryota</taxon>
        <taxon>Metazoa</taxon>
        <taxon>Ecdysozoa</taxon>
        <taxon>Nematoda</taxon>
        <taxon>Chromadorea</taxon>
        <taxon>Rhabditida</taxon>
        <taxon>Rhabditina</taxon>
        <taxon>Rhabditomorpha</taxon>
        <taxon>Rhabditoidea</taxon>
        <taxon>Rhabditidae</taxon>
        <taxon>Peloderinae</taxon>
        <taxon>Caenorhabditis</taxon>
    </lineage>
</organism>
<protein>
    <recommendedName>
        <fullName evidence="2">7TM GPCR serpentine receptor class x (Srx) domain-containing protein</fullName>
    </recommendedName>
</protein>
<dbReference type="PANTHER" id="PTHR46611">
    <property type="entry name" value="SERPENTINE RECEPTOR, CLASS X-RELATED"/>
    <property type="match status" value="1"/>
</dbReference>
<evidence type="ECO:0000256" key="1">
    <source>
        <dbReference type="SAM" id="Phobius"/>
    </source>
</evidence>
<feature type="transmembrane region" description="Helical" evidence="1">
    <location>
        <begin position="116"/>
        <end position="139"/>
    </location>
</feature>
<evidence type="ECO:0000259" key="2">
    <source>
        <dbReference type="Pfam" id="PF10328"/>
    </source>
</evidence>
<dbReference type="OrthoDB" id="5837543at2759"/>
<keyword evidence="4" id="KW-1185">Reference proteome</keyword>
<feature type="transmembrane region" description="Helical" evidence="1">
    <location>
        <begin position="36"/>
        <end position="60"/>
    </location>
</feature>
<comment type="caution">
    <text evidence="3">The sequence shown here is derived from an EMBL/GenBank/DDBJ whole genome shotgun (WGS) entry which is preliminary data.</text>
</comment>
<feature type="transmembrane region" description="Helical" evidence="1">
    <location>
        <begin position="72"/>
        <end position="95"/>
    </location>
</feature>
<proteinExistence type="predicted"/>
<feature type="transmembrane region" description="Helical" evidence="1">
    <location>
        <begin position="234"/>
        <end position="259"/>
    </location>
</feature>
<keyword evidence="1" id="KW-0472">Membrane</keyword>
<keyword evidence="1" id="KW-1133">Transmembrane helix</keyword>
<accession>A0A8S1HQ74</accession>
<gene>
    <name evidence="3" type="ORF">CAUJ_LOCUS12330</name>
</gene>
<dbReference type="AlphaFoldDB" id="A0A8S1HQ74"/>
<evidence type="ECO:0000313" key="3">
    <source>
        <dbReference type="EMBL" id="CAD6196416.1"/>
    </source>
</evidence>
<dbReference type="Gene3D" id="1.20.1070.10">
    <property type="entry name" value="Rhodopsin 7-helix transmembrane proteins"/>
    <property type="match status" value="1"/>
</dbReference>